<dbReference type="AlphaFoldDB" id="A0A3T0D477"/>
<dbReference type="PANTHER" id="PTHR33434:SF2">
    <property type="entry name" value="FATTY ACID-BINDING PROTEIN TM_1468"/>
    <property type="match status" value="1"/>
</dbReference>
<reference evidence="2 3" key="1">
    <citation type="submission" date="2018-12" db="EMBL/GenBank/DDBJ databases">
        <title>Genome sequence from the cellulolytic species, Caldicellulosiruptor changbaiensis.</title>
        <authorList>
            <person name="Blumer-Schuette S.E."/>
            <person name="Mendoza C."/>
        </authorList>
    </citation>
    <scope>NUCLEOTIDE SEQUENCE [LARGE SCALE GENOMIC DNA]</scope>
    <source>
        <strain evidence="2 3">CBS-Z</strain>
    </source>
</reference>
<dbReference type="InterPro" id="IPR043168">
    <property type="entry name" value="DegV_C"/>
</dbReference>
<dbReference type="NCBIfam" id="TIGR00762">
    <property type="entry name" value="DegV"/>
    <property type="match status" value="1"/>
</dbReference>
<evidence type="ECO:0000313" key="3">
    <source>
        <dbReference type="Proteomes" id="UP000282930"/>
    </source>
</evidence>
<evidence type="ECO:0000256" key="1">
    <source>
        <dbReference type="ARBA" id="ARBA00023121"/>
    </source>
</evidence>
<accession>A0A3T0D477</accession>
<dbReference type="RefSeq" id="WP_127351380.1">
    <property type="nucleotide sequence ID" value="NZ_CP034791.1"/>
</dbReference>
<dbReference type="Gene3D" id="3.40.50.10170">
    <property type="match status" value="1"/>
</dbReference>
<proteinExistence type="predicted"/>
<dbReference type="KEGG" id="ccha:ELD05_03500"/>
<name>A0A3T0D477_9FIRM</name>
<dbReference type="EMBL" id="CP034791">
    <property type="protein sequence ID" value="AZT89793.1"/>
    <property type="molecule type" value="Genomic_DNA"/>
</dbReference>
<gene>
    <name evidence="2" type="ORF">ELD05_03500</name>
</gene>
<evidence type="ECO:0000313" key="2">
    <source>
        <dbReference type="EMBL" id="AZT89793.1"/>
    </source>
</evidence>
<dbReference type="PANTHER" id="PTHR33434">
    <property type="entry name" value="DEGV DOMAIN-CONTAINING PROTEIN DR_1986-RELATED"/>
    <property type="match status" value="1"/>
</dbReference>
<dbReference type="SUPFAM" id="SSF82549">
    <property type="entry name" value="DAK1/DegV-like"/>
    <property type="match status" value="1"/>
</dbReference>
<dbReference type="Proteomes" id="UP000282930">
    <property type="component" value="Chromosome"/>
</dbReference>
<protein>
    <submittedName>
        <fullName evidence="2">DegV family protein</fullName>
    </submittedName>
</protein>
<keyword evidence="1" id="KW-0446">Lipid-binding</keyword>
<keyword evidence="3" id="KW-1185">Reference proteome</keyword>
<organism evidence="2 3">
    <name type="scientific">Caldicellulosiruptor changbaiensis</name>
    <dbReference type="NCBI Taxonomy" id="1222016"/>
    <lineage>
        <taxon>Bacteria</taxon>
        <taxon>Bacillati</taxon>
        <taxon>Bacillota</taxon>
        <taxon>Bacillota incertae sedis</taxon>
        <taxon>Caldicellulosiruptorales</taxon>
        <taxon>Caldicellulosiruptoraceae</taxon>
        <taxon>Caldicellulosiruptor</taxon>
    </lineage>
</organism>
<dbReference type="PROSITE" id="PS51482">
    <property type="entry name" value="DEGV"/>
    <property type="match status" value="1"/>
</dbReference>
<dbReference type="InterPro" id="IPR050270">
    <property type="entry name" value="DegV_domain_contain"/>
</dbReference>
<dbReference type="Gene3D" id="3.30.1180.10">
    <property type="match status" value="1"/>
</dbReference>
<dbReference type="Pfam" id="PF02645">
    <property type="entry name" value="DegV"/>
    <property type="match status" value="1"/>
</dbReference>
<dbReference type="GO" id="GO:0008289">
    <property type="term" value="F:lipid binding"/>
    <property type="evidence" value="ECO:0007669"/>
    <property type="project" value="UniProtKB-KW"/>
</dbReference>
<sequence length="280" mass="30946">MGVTIVTDSTADLSPEMYEKFGIKMVPLTVYFKDEAYKDWVDIDPVSFYQKLQSSLDLPRTSQPSPEQFLKVFKEELEKGNEVVSIHLSSKLSGTYNSACIAKEMIGSEKIYPIDGRTASIGTGILAILAKRLADEGKSGKEIVDIIEKKKKTIRHLFAVETLEYLKKGGRISPAKATLGNVLNIKPILHIVDGVVEPFDKVRGMKRAIPRIIDEIKQKGLDLTKQLCGLSYAGSLDEAKEYVELIKKELSPGELIVTQIGSVIGTYVGPGTVAFIFFEE</sequence>
<dbReference type="InterPro" id="IPR003797">
    <property type="entry name" value="DegV"/>
</dbReference>